<organism evidence="2 3">
    <name type="scientific">Stegodyphus mimosarum</name>
    <name type="common">African social velvet spider</name>
    <dbReference type="NCBI Taxonomy" id="407821"/>
    <lineage>
        <taxon>Eukaryota</taxon>
        <taxon>Metazoa</taxon>
        <taxon>Ecdysozoa</taxon>
        <taxon>Arthropoda</taxon>
        <taxon>Chelicerata</taxon>
        <taxon>Arachnida</taxon>
        <taxon>Araneae</taxon>
        <taxon>Araneomorphae</taxon>
        <taxon>Entelegynae</taxon>
        <taxon>Eresoidea</taxon>
        <taxon>Eresidae</taxon>
        <taxon>Stegodyphus</taxon>
    </lineage>
</organism>
<dbReference type="EMBL" id="KK121506">
    <property type="protein sequence ID" value="KFM80619.1"/>
    <property type="molecule type" value="Genomic_DNA"/>
</dbReference>
<protein>
    <recommendedName>
        <fullName evidence="4">Transmembrane protein</fullName>
    </recommendedName>
</protein>
<evidence type="ECO:0000313" key="3">
    <source>
        <dbReference type="Proteomes" id="UP000054359"/>
    </source>
</evidence>
<feature type="transmembrane region" description="Helical" evidence="1">
    <location>
        <begin position="87"/>
        <end position="110"/>
    </location>
</feature>
<evidence type="ECO:0000313" key="2">
    <source>
        <dbReference type="EMBL" id="KFM80619.1"/>
    </source>
</evidence>
<dbReference type="AlphaFoldDB" id="A0A087UTD0"/>
<reference evidence="2 3" key="1">
    <citation type="submission" date="2013-11" db="EMBL/GenBank/DDBJ databases">
        <title>Genome sequencing of Stegodyphus mimosarum.</title>
        <authorList>
            <person name="Bechsgaard J."/>
        </authorList>
    </citation>
    <scope>NUCLEOTIDE SEQUENCE [LARGE SCALE GENOMIC DNA]</scope>
</reference>
<keyword evidence="1" id="KW-0812">Transmembrane</keyword>
<feature type="non-terminal residue" evidence="2">
    <location>
        <position position="143"/>
    </location>
</feature>
<feature type="transmembrane region" description="Helical" evidence="1">
    <location>
        <begin position="26"/>
        <end position="43"/>
    </location>
</feature>
<name>A0A087UTD0_STEMI</name>
<keyword evidence="1" id="KW-1133">Transmembrane helix</keyword>
<evidence type="ECO:0000256" key="1">
    <source>
        <dbReference type="SAM" id="Phobius"/>
    </source>
</evidence>
<accession>A0A087UTD0</accession>
<gene>
    <name evidence="2" type="ORF">X975_23696</name>
</gene>
<dbReference type="Proteomes" id="UP000054359">
    <property type="component" value="Unassembled WGS sequence"/>
</dbReference>
<proteinExistence type="predicted"/>
<evidence type="ECO:0008006" key="4">
    <source>
        <dbReference type="Google" id="ProtNLM"/>
    </source>
</evidence>
<keyword evidence="3" id="KW-1185">Reference proteome</keyword>
<keyword evidence="1" id="KW-0472">Membrane</keyword>
<sequence>MISACNVEQQIFTLLYNIQHVVNHKIWRLVLIDICSLSSYLFYPFHINSQKQVNLIGTSSSSSSSSFLPLPFFFLPHVHLWSLQHPSFLGSQALSFAIHVSFLSIAFFIISRDASFSSLITEANAMLKQQRVHTMMTFISNKQ</sequence>